<proteinExistence type="predicted"/>
<dbReference type="AlphaFoldDB" id="Q07MS3"/>
<organism evidence="2">
    <name type="scientific">Rhodopseudomonas palustris (strain BisA53)</name>
    <dbReference type="NCBI Taxonomy" id="316055"/>
    <lineage>
        <taxon>Bacteria</taxon>
        <taxon>Pseudomonadati</taxon>
        <taxon>Pseudomonadota</taxon>
        <taxon>Alphaproteobacteria</taxon>
        <taxon>Hyphomicrobiales</taxon>
        <taxon>Nitrobacteraceae</taxon>
        <taxon>Rhodopseudomonas</taxon>
    </lineage>
</organism>
<evidence type="ECO:0000313" key="2">
    <source>
        <dbReference type="EMBL" id="ABJ06761.1"/>
    </source>
</evidence>
<gene>
    <name evidence="2" type="ordered locus">RPE_2824</name>
</gene>
<dbReference type="HOGENOM" id="CLU_088841_0_0_5"/>
<dbReference type="OrthoDB" id="8443793at2"/>
<dbReference type="STRING" id="316055.RPE_2824"/>
<name>Q07MS3_RHOP5</name>
<protein>
    <recommendedName>
        <fullName evidence="3">DUF177 domain-containing protein</fullName>
    </recommendedName>
</protein>
<dbReference type="KEGG" id="rpe:RPE_2824"/>
<evidence type="ECO:0000256" key="1">
    <source>
        <dbReference type="SAM" id="MobiDB-lite"/>
    </source>
</evidence>
<reference evidence="2" key="1">
    <citation type="submission" date="2006-09" db="EMBL/GenBank/DDBJ databases">
        <title>Complete sequence of Rhodopseudomonas palustris BisA53.</title>
        <authorList>
            <consortium name="US DOE Joint Genome Institute"/>
            <person name="Copeland A."/>
            <person name="Lucas S."/>
            <person name="Lapidus A."/>
            <person name="Barry K."/>
            <person name="Detter J.C."/>
            <person name="Glavina del Rio T."/>
            <person name="Hammon N."/>
            <person name="Israni S."/>
            <person name="Dalin E."/>
            <person name="Tice H."/>
            <person name="Pitluck S."/>
            <person name="Chain P."/>
            <person name="Malfatti S."/>
            <person name="Shin M."/>
            <person name="Vergez L."/>
            <person name="Schmutz J."/>
            <person name="Larimer F."/>
            <person name="Land M."/>
            <person name="Hauser L."/>
            <person name="Pelletier D.A."/>
            <person name="Kyrpides N."/>
            <person name="Kim E."/>
            <person name="Harwood C.S."/>
            <person name="Oda Y."/>
            <person name="Richardson P."/>
        </authorList>
    </citation>
    <scope>NUCLEOTIDE SEQUENCE [LARGE SCALE GENOMIC DNA]</scope>
    <source>
        <strain evidence="2">BisA53</strain>
    </source>
</reference>
<accession>Q07MS3</accession>
<feature type="region of interest" description="Disordered" evidence="1">
    <location>
        <begin position="162"/>
        <end position="194"/>
    </location>
</feature>
<sequence>MTDPSNDPGNPWSLTVQVAQIPEAGLHQDIATNAEQRAAIAALGGLRSVASATASFDLVPVTNNRVKVTGRVRATVGQTCVVTLDPVDNEIDEKIDLVFAPPSQIPEMADLVVDDLPPGVEPPDPPEPIERGMIDLGRVATDALFLALDPYPRKPDVVFDLPVEPDDPDEHPFAALKALKMPTPPAKPKPRRGS</sequence>
<dbReference type="InterPro" id="IPR003772">
    <property type="entry name" value="YceD"/>
</dbReference>
<dbReference type="eggNOG" id="COG1399">
    <property type="taxonomic scope" value="Bacteria"/>
</dbReference>
<evidence type="ECO:0008006" key="3">
    <source>
        <dbReference type="Google" id="ProtNLM"/>
    </source>
</evidence>
<dbReference type="EMBL" id="CP000463">
    <property type="protein sequence ID" value="ABJ06761.1"/>
    <property type="molecule type" value="Genomic_DNA"/>
</dbReference>
<dbReference type="Pfam" id="PF02620">
    <property type="entry name" value="YceD"/>
    <property type="match status" value="1"/>
</dbReference>